<feature type="region of interest" description="Disordered" evidence="1">
    <location>
        <begin position="300"/>
        <end position="319"/>
    </location>
</feature>
<dbReference type="Proteomes" id="UP001552299">
    <property type="component" value="Unassembled WGS sequence"/>
</dbReference>
<feature type="region of interest" description="Disordered" evidence="1">
    <location>
        <begin position="168"/>
        <end position="199"/>
    </location>
</feature>
<dbReference type="AlphaFoldDB" id="A0ABD0TY46"/>
<protein>
    <submittedName>
        <fullName evidence="2">Uncharacterized protein</fullName>
    </submittedName>
</protein>
<sequence>MPFLKELLSDKKVDKPVKSFEKKAAVSSVDKGKQPVVAQPSVPLPQPVQKQPFHTPTRAQAPVWEVDFEASQEDVELPSSPVVADTTVLIKKEKSENFVERKCVDERCIRMVDGGVKTLSPLMLSDFYFAPSKAKGRKINKKPPSASILMINHDSEMQIDVPHKETLISNENDPNAQEVDLPNPPKEEPEVEPLSDSDFPKINFTGNPIVIELSDSSSSDGDLQPMESVDSSTICSSDQIVEVQLRGGKILPPRLPPQECPPPPIYLAPTSSSDEEPDQRGVRIPFEYQTVNVPPKFDLTLDSDSDQEVDNPKVQNDGPELTMYEKLNRRIEALSLTPLSAGRIAGLEIKEAPNLHREVGKVQKFFPGSSSSRDEGDVTLEEADFNELMELPFGYFSPGVRSLIAKGFVPCKWTKGQARYHEALWHSKNNWISGIGFGTSPSSDPRASPSFPALSGHDFERTPAKSSHGPLEVLPPAILRSQCLKRSCLPPPPPALREKNPFVGAFSKFYTLLNRSWRCNTRLEDPASLGHLAP</sequence>
<name>A0ABD0TY46_DENTH</name>
<evidence type="ECO:0000256" key="1">
    <source>
        <dbReference type="SAM" id="MobiDB-lite"/>
    </source>
</evidence>
<accession>A0ABD0TY46</accession>
<evidence type="ECO:0000313" key="3">
    <source>
        <dbReference type="Proteomes" id="UP001552299"/>
    </source>
</evidence>
<gene>
    <name evidence="2" type="ORF">M5K25_026628</name>
</gene>
<feature type="region of interest" description="Disordered" evidence="1">
    <location>
        <begin position="31"/>
        <end position="55"/>
    </location>
</feature>
<keyword evidence="3" id="KW-1185">Reference proteome</keyword>
<comment type="caution">
    <text evidence="2">The sequence shown here is derived from an EMBL/GenBank/DDBJ whole genome shotgun (WGS) entry which is preliminary data.</text>
</comment>
<evidence type="ECO:0000313" key="2">
    <source>
        <dbReference type="EMBL" id="KAL0904505.1"/>
    </source>
</evidence>
<organism evidence="2 3">
    <name type="scientific">Dendrobium thyrsiflorum</name>
    <name type="common">Pinecone-like raceme dendrobium</name>
    <name type="synonym">Orchid</name>
    <dbReference type="NCBI Taxonomy" id="117978"/>
    <lineage>
        <taxon>Eukaryota</taxon>
        <taxon>Viridiplantae</taxon>
        <taxon>Streptophyta</taxon>
        <taxon>Embryophyta</taxon>
        <taxon>Tracheophyta</taxon>
        <taxon>Spermatophyta</taxon>
        <taxon>Magnoliopsida</taxon>
        <taxon>Liliopsida</taxon>
        <taxon>Asparagales</taxon>
        <taxon>Orchidaceae</taxon>
        <taxon>Epidendroideae</taxon>
        <taxon>Malaxideae</taxon>
        <taxon>Dendrobiinae</taxon>
        <taxon>Dendrobium</taxon>
    </lineage>
</organism>
<dbReference type="EMBL" id="JANQDX010000019">
    <property type="protein sequence ID" value="KAL0904505.1"/>
    <property type="molecule type" value="Genomic_DNA"/>
</dbReference>
<reference evidence="2 3" key="1">
    <citation type="journal article" date="2024" name="Plant Biotechnol. J.">
        <title>Dendrobium thyrsiflorum genome and its molecular insights into genes involved in important horticultural traits.</title>
        <authorList>
            <person name="Chen B."/>
            <person name="Wang J.Y."/>
            <person name="Zheng P.J."/>
            <person name="Li K.L."/>
            <person name="Liang Y.M."/>
            <person name="Chen X.F."/>
            <person name="Zhang C."/>
            <person name="Zhao X."/>
            <person name="He X."/>
            <person name="Zhang G.Q."/>
            <person name="Liu Z.J."/>
            <person name="Xu Q."/>
        </authorList>
    </citation>
    <scope>NUCLEOTIDE SEQUENCE [LARGE SCALE GENOMIC DNA]</scope>
    <source>
        <strain evidence="2">GZMU011</strain>
    </source>
</reference>
<proteinExistence type="predicted"/>